<organism evidence="1">
    <name type="scientific">viral metagenome</name>
    <dbReference type="NCBI Taxonomy" id="1070528"/>
    <lineage>
        <taxon>unclassified sequences</taxon>
        <taxon>metagenomes</taxon>
        <taxon>organismal metagenomes</taxon>
    </lineage>
</organism>
<dbReference type="AlphaFoldDB" id="A0A6C0H6J7"/>
<proteinExistence type="predicted"/>
<reference evidence="1" key="1">
    <citation type="journal article" date="2020" name="Nature">
        <title>Giant virus diversity and host interactions through global metagenomics.</title>
        <authorList>
            <person name="Schulz F."/>
            <person name="Roux S."/>
            <person name="Paez-Espino D."/>
            <person name="Jungbluth S."/>
            <person name="Walsh D.A."/>
            <person name="Denef V.J."/>
            <person name="McMahon K.D."/>
            <person name="Konstantinidis K.T."/>
            <person name="Eloe-Fadrosh E.A."/>
            <person name="Kyrpides N.C."/>
            <person name="Woyke T."/>
        </authorList>
    </citation>
    <scope>NUCLEOTIDE SEQUENCE</scope>
    <source>
        <strain evidence="1">GVMAG-M-3300023179-73</strain>
    </source>
</reference>
<name>A0A6C0H6J7_9ZZZZ</name>
<protein>
    <recommendedName>
        <fullName evidence="2">KOW domain-containing protein</fullName>
    </recommendedName>
</protein>
<dbReference type="EMBL" id="MN739890">
    <property type="protein sequence ID" value="QHT76202.1"/>
    <property type="molecule type" value="Genomic_DNA"/>
</dbReference>
<evidence type="ECO:0008006" key="2">
    <source>
        <dbReference type="Google" id="ProtNLM"/>
    </source>
</evidence>
<sequence>MNFFEISGNKAANKIKNTPLQPHCDLHTVYKNVHVGEMVKVVRLEGGLYNCYKGYIGEVKDYKLGQDSALVMLHAVNCPKVLRMPLEHFIKLHQ</sequence>
<evidence type="ECO:0000313" key="1">
    <source>
        <dbReference type="EMBL" id="QHT76202.1"/>
    </source>
</evidence>
<accession>A0A6C0H6J7</accession>